<dbReference type="InterPro" id="IPR004127">
    <property type="entry name" value="Prefoldin_subunit_alpha"/>
</dbReference>
<evidence type="ECO:0000313" key="2">
    <source>
        <dbReference type="EMBL" id="OLY85700.1"/>
    </source>
</evidence>
<organism evidence="2 3">
    <name type="scientific">Smittium mucronatum</name>
    <dbReference type="NCBI Taxonomy" id="133383"/>
    <lineage>
        <taxon>Eukaryota</taxon>
        <taxon>Fungi</taxon>
        <taxon>Fungi incertae sedis</taxon>
        <taxon>Zoopagomycota</taxon>
        <taxon>Kickxellomycotina</taxon>
        <taxon>Harpellomycetes</taxon>
        <taxon>Harpellales</taxon>
        <taxon>Legeriomycetaceae</taxon>
        <taxon>Smittium</taxon>
    </lineage>
</organism>
<dbReference type="NCBIfam" id="TIGR00293">
    <property type="entry name" value="prefoldin subunit alpha"/>
    <property type="match status" value="1"/>
</dbReference>
<dbReference type="SUPFAM" id="SSF46579">
    <property type="entry name" value="Prefoldin"/>
    <property type="match status" value="1"/>
</dbReference>
<dbReference type="Proteomes" id="UP000187455">
    <property type="component" value="Unassembled WGS sequence"/>
</dbReference>
<dbReference type="Gene3D" id="1.10.287.370">
    <property type="match status" value="1"/>
</dbReference>
<proteinExistence type="inferred from homology"/>
<dbReference type="CDD" id="cd23157">
    <property type="entry name" value="Prefoldin_5"/>
    <property type="match status" value="1"/>
</dbReference>
<dbReference type="Pfam" id="PF02996">
    <property type="entry name" value="Prefoldin"/>
    <property type="match status" value="1"/>
</dbReference>
<dbReference type="EMBL" id="LSSL01000027">
    <property type="protein sequence ID" value="OLY85700.1"/>
    <property type="molecule type" value="Genomic_DNA"/>
</dbReference>
<sequence>MSNPNPQQSIKIEDLTIQQLEALKDQFDSDISNLTKLYSKLKQAKAAFIECNSCIDTINPHIANSSSDQPIPTKKSVLVPLTNSLYVRGTLKHEDKVIVDIGTGYFVEKDCQAAKVFYNKKIEYIQENSDKLYANIVEKQKNLKALLEIIQQKAISTIQQQKNSKP</sequence>
<comment type="similarity">
    <text evidence="1">Belongs to the prefoldin subunit alpha family.</text>
</comment>
<reference evidence="2 3" key="1">
    <citation type="journal article" date="2016" name="Mol. Biol. Evol.">
        <title>Genome-Wide Survey of Gut Fungi (Harpellales) Reveals the First Horizontally Transferred Ubiquitin Gene from a Mosquito Host.</title>
        <authorList>
            <person name="Wang Y."/>
            <person name="White M.M."/>
            <person name="Kvist S."/>
            <person name="Moncalvo J.M."/>
        </authorList>
    </citation>
    <scope>NUCLEOTIDE SEQUENCE [LARGE SCALE GENOMIC DNA]</scope>
    <source>
        <strain evidence="2 3">ALG-7-W6</strain>
    </source>
</reference>
<dbReference type="OrthoDB" id="10267474at2759"/>
<dbReference type="PANTHER" id="PTHR12674:SF2">
    <property type="entry name" value="PREFOLDIN SUBUNIT 5"/>
    <property type="match status" value="1"/>
</dbReference>
<dbReference type="STRING" id="133383.A0A1R0H948"/>
<protein>
    <submittedName>
        <fullName evidence="2">Prefoldin subunit 5</fullName>
    </submittedName>
</protein>
<dbReference type="GO" id="GO:0016272">
    <property type="term" value="C:prefoldin complex"/>
    <property type="evidence" value="ECO:0007669"/>
    <property type="project" value="InterPro"/>
</dbReference>
<dbReference type="GO" id="GO:1990114">
    <property type="term" value="P:RNA polymerase II core complex assembly"/>
    <property type="evidence" value="ECO:0007669"/>
    <property type="project" value="TreeGrafter"/>
</dbReference>
<dbReference type="GO" id="GO:1990113">
    <property type="term" value="P:RNA polymerase I assembly"/>
    <property type="evidence" value="ECO:0007669"/>
    <property type="project" value="TreeGrafter"/>
</dbReference>
<dbReference type="AlphaFoldDB" id="A0A1R0H948"/>
<dbReference type="GO" id="GO:0005737">
    <property type="term" value="C:cytoplasm"/>
    <property type="evidence" value="ECO:0007669"/>
    <property type="project" value="TreeGrafter"/>
</dbReference>
<dbReference type="GO" id="GO:0006457">
    <property type="term" value="P:protein folding"/>
    <property type="evidence" value="ECO:0007669"/>
    <property type="project" value="InterPro"/>
</dbReference>
<dbReference type="InterPro" id="IPR011599">
    <property type="entry name" value="PFD_alpha_archaea"/>
</dbReference>
<evidence type="ECO:0000313" key="3">
    <source>
        <dbReference type="Proteomes" id="UP000187455"/>
    </source>
</evidence>
<gene>
    <name evidence="2" type="ORF">AYI68_g106</name>
</gene>
<name>A0A1R0H948_9FUNG</name>
<keyword evidence="3" id="KW-1185">Reference proteome</keyword>
<accession>A0A1R0H948</accession>
<dbReference type="PANTHER" id="PTHR12674">
    <property type="entry name" value="PREFOLDIN SUBUNIT 5"/>
    <property type="match status" value="1"/>
</dbReference>
<dbReference type="InterPro" id="IPR009053">
    <property type="entry name" value="Prefoldin"/>
</dbReference>
<dbReference type="GO" id="GO:0051082">
    <property type="term" value="F:unfolded protein binding"/>
    <property type="evidence" value="ECO:0007669"/>
    <property type="project" value="InterPro"/>
</dbReference>
<comment type="caution">
    <text evidence="2">The sequence shown here is derived from an EMBL/GenBank/DDBJ whole genome shotgun (WGS) entry which is preliminary data.</text>
</comment>
<evidence type="ECO:0000256" key="1">
    <source>
        <dbReference type="ARBA" id="ARBA00010048"/>
    </source>
</evidence>
<dbReference type="GO" id="GO:1990115">
    <property type="term" value="P:RNA polymerase III assembly"/>
    <property type="evidence" value="ECO:0007669"/>
    <property type="project" value="TreeGrafter"/>
</dbReference>